<dbReference type="EMBL" id="KQ090649">
    <property type="protein sequence ID" value="KMS94942.1"/>
    <property type="molecule type" value="Genomic_DNA"/>
</dbReference>
<reference evidence="1 2" key="1">
    <citation type="journal article" date="2014" name="Nature">
        <title>The genome of the recently domesticated crop plant sugar beet (Beta vulgaris).</title>
        <authorList>
            <person name="Dohm J.C."/>
            <person name="Minoche A.E."/>
            <person name="Holtgrawe D."/>
            <person name="Capella-Gutierrez S."/>
            <person name="Zakrzewski F."/>
            <person name="Tafer H."/>
            <person name="Rupp O."/>
            <person name="Sorensen T.R."/>
            <person name="Stracke R."/>
            <person name="Reinhardt R."/>
            <person name="Goesmann A."/>
            <person name="Kraft T."/>
            <person name="Schulz B."/>
            <person name="Stadler P.F."/>
            <person name="Schmidt T."/>
            <person name="Gabaldon T."/>
            <person name="Lehrach H."/>
            <person name="Weisshaar B."/>
            <person name="Himmelbauer H."/>
        </authorList>
    </citation>
    <scope>NUCLEOTIDE SEQUENCE [LARGE SCALE GENOMIC DNA]</scope>
    <source>
        <tissue evidence="1">Taproot</tissue>
    </source>
</reference>
<evidence type="ECO:0000313" key="2">
    <source>
        <dbReference type="Proteomes" id="UP000035740"/>
    </source>
</evidence>
<gene>
    <name evidence="1" type="ORF">BVRB_013880</name>
</gene>
<sequence length="50" mass="5124">METVFDGGDGGQRSWCAGVSGVASVRCWVRRRPVSGGDARADDGGRLGVG</sequence>
<proteinExistence type="predicted"/>
<protein>
    <submittedName>
        <fullName evidence="1">Uncharacterized protein</fullName>
    </submittedName>
</protein>
<name>A0A0J8B531_BETVV</name>
<evidence type="ECO:0000313" key="1">
    <source>
        <dbReference type="EMBL" id="KMS94942.1"/>
    </source>
</evidence>
<keyword evidence="2" id="KW-1185">Reference proteome</keyword>
<organism evidence="1 2">
    <name type="scientific">Beta vulgaris subsp. vulgaris</name>
    <name type="common">Beet</name>
    <dbReference type="NCBI Taxonomy" id="3555"/>
    <lineage>
        <taxon>Eukaryota</taxon>
        <taxon>Viridiplantae</taxon>
        <taxon>Streptophyta</taxon>
        <taxon>Embryophyta</taxon>
        <taxon>Tracheophyta</taxon>
        <taxon>Spermatophyta</taxon>
        <taxon>Magnoliopsida</taxon>
        <taxon>eudicotyledons</taxon>
        <taxon>Gunneridae</taxon>
        <taxon>Pentapetalae</taxon>
        <taxon>Caryophyllales</taxon>
        <taxon>Chenopodiaceae</taxon>
        <taxon>Betoideae</taxon>
        <taxon>Beta</taxon>
    </lineage>
</organism>
<feature type="non-terminal residue" evidence="1">
    <location>
        <position position="50"/>
    </location>
</feature>
<dbReference type="AlphaFoldDB" id="A0A0J8B531"/>
<dbReference type="Gramene" id="KMS94942">
    <property type="protein sequence ID" value="KMS94942"/>
    <property type="gene ID" value="BVRB_013880"/>
</dbReference>
<accession>A0A0J8B531</accession>
<dbReference type="Proteomes" id="UP000035740">
    <property type="component" value="Unassembled WGS sequence"/>
</dbReference>